<comment type="caution">
    <text evidence="1">The sequence shown here is derived from an EMBL/GenBank/DDBJ whole genome shotgun (WGS) entry which is preliminary data.</text>
</comment>
<gene>
    <name evidence="1" type="ORF">CLV37_11460</name>
</gene>
<proteinExistence type="predicted"/>
<reference evidence="1 2" key="1">
    <citation type="submission" date="2018-03" db="EMBL/GenBank/DDBJ databases">
        <title>Genomic Encyclopedia of Archaeal and Bacterial Type Strains, Phase II (KMG-II): from individual species to whole genera.</title>
        <authorList>
            <person name="Goeker M."/>
        </authorList>
    </citation>
    <scope>NUCLEOTIDE SEQUENCE [LARGE SCALE GENOMIC DNA]</scope>
    <source>
        <strain evidence="1 2">DSM 19711</strain>
    </source>
</reference>
<name>A0A2T0QY37_9ACTN</name>
<sequence>MDKRRVGRGGLRAELDPDLREPRLVLRDDDGIVTVLHVRHDRLEEVRRALDQEGPERSCVLELVDDTGSVQTWGRFVSPRDASAVGLVLLVCDRHSDHAVVREVLARPAGAQDLGRGAERFGAELARITTPHAPAWWEPQPL</sequence>
<dbReference type="Proteomes" id="UP000238083">
    <property type="component" value="Unassembled WGS sequence"/>
</dbReference>
<evidence type="ECO:0000313" key="2">
    <source>
        <dbReference type="Proteomes" id="UP000238083"/>
    </source>
</evidence>
<dbReference type="EMBL" id="PVZF01000014">
    <property type="protein sequence ID" value="PRY11106.1"/>
    <property type="molecule type" value="Genomic_DNA"/>
</dbReference>
<protein>
    <submittedName>
        <fullName evidence="1">Uncharacterized protein</fullName>
    </submittedName>
</protein>
<dbReference type="RefSeq" id="WP_146149545.1">
    <property type="nucleotide sequence ID" value="NZ_PVZF01000014.1"/>
</dbReference>
<organism evidence="1 2">
    <name type="scientific">Kineococcus rhizosphaerae</name>
    <dbReference type="NCBI Taxonomy" id="559628"/>
    <lineage>
        <taxon>Bacteria</taxon>
        <taxon>Bacillati</taxon>
        <taxon>Actinomycetota</taxon>
        <taxon>Actinomycetes</taxon>
        <taxon>Kineosporiales</taxon>
        <taxon>Kineosporiaceae</taxon>
        <taxon>Kineococcus</taxon>
    </lineage>
</organism>
<accession>A0A2T0QY37</accession>
<keyword evidence="2" id="KW-1185">Reference proteome</keyword>
<dbReference type="AlphaFoldDB" id="A0A2T0QY37"/>
<evidence type="ECO:0000313" key="1">
    <source>
        <dbReference type="EMBL" id="PRY11106.1"/>
    </source>
</evidence>